<proteinExistence type="predicted"/>
<feature type="compositionally biased region" description="Low complexity" evidence="1">
    <location>
        <begin position="27"/>
        <end position="58"/>
    </location>
</feature>
<evidence type="ECO:0000256" key="1">
    <source>
        <dbReference type="SAM" id="MobiDB-lite"/>
    </source>
</evidence>
<gene>
    <name evidence="2" type="ORF">LAESUDRAFT_723255</name>
</gene>
<dbReference type="OrthoDB" id="3205170at2759"/>
<feature type="region of interest" description="Disordered" evidence="1">
    <location>
        <begin position="1"/>
        <end position="66"/>
    </location>
</feature>
<dbReference type="RefSeq" id="XP_040766693.1">
    <property type="nucleotide sequence ID" value="XM_040908380.1"/>
</dbReference>
<protein>
    <submittedName>
        <fullName evidence="2">Uncharacterized protein</fullName>
    </submittedName>
</protein>
<sequence length="152" mass="16944">MPCAPPSSKRNARRTQRANPPQRSDSDTTSSDRSSSDPSEISISSDDYDSASSRASDYQPLDLDEPISYTFQNGDPVWVRTDDGEWIQGIISGSSTRRASIRQLARERVQKEGVFFPVAFGRSSRRYFAPLNGDVKPDNAEVRRLLSEGGWL</sequence>
<evidence type="ECO:0000313" key="3">
    <source>
        <dbReference type="Proteomes" id="UP000076871"/>
    </source>
</evidence>
<dbReference type="Proteomes" id="UP000076871">
    <property type="component" value="Unassembled WGS sequence"/>
</dbReference>
<dbReference type="GeneID" id="63825409"/>
<dbReference type="AlphaFoldDB" id="A0A165FGX2"/>
<accession>A0A165FGX2</accession>
<name>A0A165FGX2_9APHY</name>
<dbReference type="InParanoid" id="A0A165FGX2"/>
<reference evidence="2 3" key="1">
    <citation type="journal article" date="2016" name="Mol. Biol. Evol.">
        <title>Comparative Genomics of Early-Diverging Mushroom-Forming Fungi Provides Insights into the Origins of Lignocellulose Decay Capabilities.</title>
        <authorList>
            <person name="Nagy L.G."/>
            <person name="Riley R."/>
            <person name="Tritt A."/>
            <person name="Adam C."/>
            <person name="Daum C."/>
            <person name="Floudas D."/>
            <person name="Sun H."/>
            <person name="Yadav J.S."/>
            <person name="Pangilinan J."/>
            <person name="Larsson K.H."/>
            <person name="Matsuura K."/>
            <person name="Barry K."/>
            <person name="Labutti K."/>
            <person name="Kuo R."/>
            <person name="Ohm R.A."/>
            <person name="Bhattacharya S.S."/>
            <person name="Shirouzu T."/>
            <person name="Yoshinaga Y."/>
            <person name="Martin F.M."/>
            <person name="Grigoriev I.V."/>
            <person name="Hibbett D.S."/>
        </authorList>
    </citation>
    <scope>NUCLEOTIDE SEQUENCE [LARGE SCALE GENOMIC DNA]</scope>
    <source>
        <strain evidence="2 3">93-53</strain>
    </source>
</reference>
<evidence type="ECO:0000313" key="2">
    <source>
        <dbReference type="EMBL" id="KZT08953.1"/>
    </source>
</evidence>
<dbReference type="EMBL" id="KV427613">
    <property type="protein sequence ID" value="KZT08953.1"/>
    <property type="molecule type" value="Genomic_DNA"/>
</dbReference>
<organism evidence="2 3">
    <name type="scientific">Laetiporus sulphureus 93-53</name>
    <dbReference type="NCBI Taxonomy" id="1314785"/>
    <lineage>
        <taxon>Eukaryota</taxon>
        <taxon>Fungi</taxon>
        <taxon>Dikarya</taxon>
        <taxon>Basidiomycota</taxon>
        <taxon>Agaricomycotina</taxon>
        <taxon>Agaricomycetes</taxon>
        <taxon>Polyporales</taxon>
        <taxon>Laetiporus</taxon>
    </lineage>
</organism>
<keyword evidence="3" id="KW-1185">Reference proteome</keyword>